<gene>
    <name evidence="3" type="ORF">INT48_007347</name>
</gene>
<dbReference type="InterPro" id="IPR011993">
    <property type="entry name" value="PH-like_dom_sf"/>
</dbReference>
<keyword evidence="1" id="KW-0343">GTPase activation</keyword>
<dbReference type="SUPFAM" id="SSF47923">
    <property type="entry name" value="Ypt/Rab-GAP domain of gyp1p"/>
    <property type="match status" value="2"/>
</dbReference>
<dbReference type="InterPro" id="IPR004182">
    <property type="entry name" value="GRAM"/>
</dbReference>
<dbReference type="Proteomes" id="UP000613177">
    <property type="component" value="Unassembled WGS sequence"/>
</dbReference>
<dbReference type="Pfam" id="PF02893">
    <property type="entry name" value="GRAM"/>
    <property type="match status" value="1"/>
</dbReference>
<evidence type="ECO:0000313" key="4">
    <source>
        <dbReference type="Proteomes" id="UP000613177"/>
    </source>
</evidence>
<dbReference type="PROSITE" id="PS50086">
    <property type="entry name" value="TBC_RABGAP"/>
    <property type="match status" value="1"/>
</dbReference>
<dbReference type="InterPro" id="IPR000195">
    <property type="entry name" value="Rab-GAP-TBC_dom"/>
</dbReference>
<feature type="domain" description="Rab-GAP TBC" evidence="2">
    <location>
        <begin position="486"/>
        <end position="662"/>
    </location>
</feature>
<keyword evidence="4" id="KW-1185">Reference proteome</keyword>
<dbReference type="InterPro" id="IPR050302">
    <property type="entry name" value="Rab_GAP_TBC_domain"/>
</dbReference>
<organism evidence="3 4">
    <name type="scientific">Thamnidium elegans</name>
    <dbReference type="NCBI Taxonomy" id="101142"/>
    <lineage>
        <taxon>Eukaryota</taxon>
        <taxon>Fungi</taxon>
        <taxon>Fungi incertae sedis</taxon>
        <taxon>Mucoromycota</taxon>
        <taxon>Mucoromycotina</taxon>
        <taxon>Mucoromycetes</taxon>
        <taxon>Mucorales</taxon>
        <taxon>Mucorineae</taxon>
        <taxon>Mucoraceae</taxon>
        <taxon>Thamnidium</taxon>
    </lineage>
</organism>
<dbReference type="Gene3D" id="1.10.10.750">
    <property type="entry name" value="Ypt/Rab-GAP domain of gyp1p, domain 1"/>
    <property type="match status" value="1"/>
</dbReference>
<evidence type="ECO:0000256" key="1">
    <source>
        <dbReference type="ARBA" id="ARBA00022468"/>
    </source>
</evidence>
<dbReference type="GO" id="GO:0031267">
    <property type="term" value="F:small GTPase binding"/>
    <property type="evidence" value="ECO:0007669"/>
    <property type="project" value="TreeGrafter"/>
</dbReference>
<dbReference type="Gene3D" id="1.10.8.270">
    <property type="entry name" value="putative rabgap domain of human tbc1 domain family member 14 like domains"/>
    <property type="match status" value="1"/>
</dbReference>
<dbReference type="AlphaFoldDB" id="A0A8H7W110"/>
<proteinExistence type="predicted"/>
<accession>A0A8H7W110</accession>
<reference evidence="3" key="1">
    <citation type="submission" date="2021-01" db="EMBL/GenBank/DDBJ databases">
        <title>Metabolic potential, ecology and presence of endohyphal bacteria is reflected in genomic diversity of Mucoromycotina.</title>
        <authorList>
            <person name="Muszewska A."/>
            <person name="Okrasinska A."/>
            <person name="Steczkiewicz K."/>
            <person name="Drgas O."/>
            <person name="Orlowska M."/>
            <person name="Perlinska-Lenart U."/>
            <person name="Aleksandrzak-Piekarczyk T."/>
            <person name="Szatraj K."/>
            <person name="Zielenkiewicz U."/>
            <person name="Pilsyk S."/>
            <person name="Malc E."/>
            <person name="Mieczkowski P."/>
            <person name="Kruszewska J.S."/>
            <person name="Biernat P."/>
            <person name="Pawlowska J."/>
        </authorList>
    </citation>
    <scope>NUCLEOTIDE SEQUENCE</scope>
    <source>
        <strain evidence="3">WA0000018081</strain>
    </source>
</reference>
<dbReference type="Gene3D" id="1.10.238.10">
    <property type="entry name" value="EF-hand"/>
    <property type="match status" value="1"/>
</dbReference>
<dbReference type="Pfam" id="PF00566">
    <property type="entry name" value="RabGAP-TBC"/>
    <property type="match status" value="1"/>
</dbReference>
<dbReference type="SMART" id="SM00164">
    <property type="entry name" value="TBC"/>
    <property type="match status" value="1"/>
</dbReference>
<dbReference type="Gene3D" id="2.30.29.30">
    <property type="entry name" value="Pleckstrin-homology domain (PH domain)/Phosphotyrosine-binding domain (PTB)"/>
    <property type="match status" value="1"/>
</dbReference>
<dbReference type="InterPro" id="IPR011992">
    <property type="entry name" value="EF-hand-dom_pair"/>
</dbReference>
<dbReference type="SMART" id="SM00568">
    <property type="entry name" value="GRAM"/>
    <property type="match status" value="1"/>
</dbReference>
<dbReference type="PANTHER" id="PTHR47219:SF20">
    <property type="entry name" value="TBC1 DOMAIN FAMILY MEMBER 2B"/>
    <property type="match status" value="1"/>
</dbReference>
<sequence>MSAGLNKIPKNTFTLPTSTDNTLVPFWTIEQQNQYFMLQKSQEPGNTIFKSVLSTITNLFDAKQAPYRILFQREPNATCLQIAASDSEETIEEAWDWIKVYLLPLLEDIPGPYAKEEWIIQQMNTIVSSTITNNDTDDLLLDDIIRNASRTFRRTFNVSQTERLVNSFYSYLLGFELKVLIELKDIKDIFKEPVRKLFRHSMRVYDLLVQLTGDSVHRLLKSSNSNAFKAESIDRSPSPAFDDKRLSDVYSSSPNNPLKNILQYRKKNETFRQLFRLPESEQVIDEISVCYMCDTDPDDTTKRHMSILVRKHMYPGTLYLSQNFLAFESSDISSMTAIGKSQFSFILPLYTVTRFERINDDHHKTALSLRTWHKMLHYLKAEKTVCEKFCESLKLGLEANIVKMKESLRLFLATCKSEELLQTPEGPIHIFEPIGGLGLQFGYKSDSTENVDSSKTQSWIKYFNENGRNLTLCKKPFAFTKLVRDGLPNALRGEIWEICSGSIYLRFANYGLYDSILESHKDEISLSMDDIEKDLHRSLPEYAAYQSNEGIDRLRRVLTAYSWKNPEIGISYMTEEQAFWTLNTLVDHLCPGYYSSSMYGVLLDQVVLEKLVEKYIPKITEHFKEKEIQLSVACLPWFLTLFINSMPLPFAFRILDCFFMEAVLKTHEKELCSIDDDSELLVVVKNFFASLNLPAGTTDQDYAKKYAIFKQLIASAVNFGKVTSAKVNKYRKENELKIIGGVESFTKRNALRRIKNTANFGPDEISNIYDYFFGALYYAKRNNEQTEMDLTAFTKMIENMTTWAKPINVNSSDNSQNAQVIQEVSGSFIFRLFNYFKSDVGITLTDAVSKLGEILRGDILSKASFYFSLYNQDKSLHLNNEDLHTMATELFWLITTLEVNFDAWDTIRNFIILSAETSNSKQVVESLASVLTLDMNPHDSSYLAKHVLMIHNALMGPEAPVIEITLPSLRMIILTEDRLDHFIQTTFPATFKLEKEVVERQKGLGHEIFEALFIEGKKLANNMAYPDHLSPNEDTSSKRRSISSLYSYKSQDEEYEII</sequence>
<dbReference type="SUPFAM" id="SSF47473">
    <property type="entry name" value="EF-hand"/>
    <property type="match status" value="1"/>
</dbReference>
<dbReference type="PANTHER" id="PTHR47219">
    <property type="entry name" value="RAB GTPASE-ACTIVATING PROTEIN 1-LIKE"/>
    <property type="match status" value="1"/>
</dbReference>
<dbReference type="GO" id="GO:0005096">
    <property type="term" value="F:GTPase activator activity"/>
    <property type="evidence" value="ECO:0007669"/>
    <property type="project" value="UniProtKB-KW"/>
</dbReference>
<dbReference type="InterPro" id="IPR035969">
    <property type="entry name" value="Rab-GAP_TBC_sf"/>
</dbReference>
<dbReference type="Gene3D" id="1.10.472.80">
    <property type="entry name" value="Ypt/Rab-GAP domain of gyp1p, domain 3"/>
    <property type="match status" value="1"/>
</dbReference>
<comment type="caution">
    <text evidence="3">The sequence shown here is derived from an EMBL/GenBank/DDBJ whole genome shotgun (WGS) entry which is preliminary data.</text>
</comment>
<protein>
    <recommendedName>
        <fullName evidence="2">Rab-GAP TBC domain-containing protein</fullName>
    </recommendedName>
</protein>
<name>A0A8H7W110_9FUNG</name>
<evidence type="ECO:0000259" key="2">
    <source>
        <dbReference type="PROSITE" id="PS50086"/>
    </source>
</evidence>
<evidence type="ECO:0000313" key="3">
    <source>
        <dbReference type="EMBL" id="KAG2234534.1"/>
    </source>
</evidence>
<dbReference type="EMBL" id="JAEPRE010000051">
    <property type="protein sequence ID" value="KAG2234534.1"/>
    <property type="molecule type" value="Genomic_DNA"/>
</dbReference>